<dbReference type="EC" id="6.1.1.20" evidence="2"/>
<sequence length="75" mass="8356">MFDLWGLEADDSRRMTTRVLNPLEADRPQLATTLLPALLEPGAQRDPRAGRRRAVRHRPGGPADRADARCRVDPG</sequence>
<evidence type="ECO:0000313" key="2">
    <source>
        <dbReference type="EMBL" id="AGL27122.1"/>
    </source>
</evidence>
<dbReference type="AlphaFoldDB" id="R4MI43"/>
<evidence type="ECO:0000256" key="1">
    <source>
        <dbReference type="SAM" id="MobiDB-lite"/>
    </source>
</evidence>
<feature type="compositionally biased region" description="Basic and acidic residues" evidence="1">
    <location>
        <begin position="64"/>
        <end position="75"/>
    </location>
</feature>
<organism evidence="2 3">
    <name type="scientific">Mycobacterium tuberculosis CAS/NITR204</name>
    <dbReference type="NCBI Taxonomy" id="1310114"/>
    <lineage>
        <taxon>Bacteria</taxon>
        <taxon>Bacillati</taxon>
        <taxon>Actinomycetota</taxon>
        <taxon>Actinomycetes</taxon>
        <taxon>Mycobacteriales</taxon>
        <taxon>Mycobacteriaceae</taxon>
        <taxon>Mycobacterium</taxon>
        <taxon>Mycobacterium tuberculosis complex</taxon>
    </lineage>
</organism>
<name>R4MI43_MYCTX</name>
<feature type="region of interest" description="Disordered" evidence="1">
    <location>
        <begin position="40"/>
        <end position="75"/>
    </location>
</feature>
<dbReference type="PATRIC" id="fig|1310114.3.peg.2398"/>
<feature type="compositionally biased region" description="Basic residues" evidence="1">
    <location>
        <begin position="50"/>
        <end position="59"/>
    </location>
</feature>
<dbReference type="Proteomes" id="UP000013548">
    <property type="component" value="Chromosome"/>
</dbReference>
<accession>R4MI43</accession>
<dbReference type="GO" id="GO:0004826">
    <property type="term" value="F:phenylalanine-tRNA ligase activity"/>
    <property type="evidence" value="ECO:0007669"/>
    <property type="project" value="UniProtKB-EC"/>
</dbReference>
<dbReference type="HOGENOM" id="CLU_2667241_0_0_11"/>
<gene>
    <name evidence="2" type="primary">pheT</name>
    <name evidence="2" type="ORF">J113_11455</name>
</gene>
<protein>
    <submittedName>
        <fullName evidence="2">Phenylalanyl-tRNA ligase subunit beta</fullName>
        <ecNumber evidence="2">6.1.1.20</ecNumber>
    </submittedName>
</protein>
<dbReference type="KEGG" id="mtuc:J113_11455"/>
<dbReference type="EMBL" id="CP005386">
    <property type="protein sequence ID" value="AGL27122.1"/>
    <property type="molecule type" value="Genomic_DNA"/>
</dbReference>
<proteinExistence type="predicted"/>
<evidence type="ECO:0000313" key="3">
    <source>
        <dbReference type="Proteomes" id="UP000013548"/>
    </source>
</evidence>
<reference evidence="2 3" key="1">
    <citation type="journal article" date="2013" name="Genome Announc.">
        <title>Whole-Genome Sequences of Four Clinical Isolates of Mycobacterium tuberculosis from Tamil Nadu, South India.</title>
        <authorList>
            <person name="Narayanan S."/>
            <person name="Deshpande U."/>
        </authorList>
    </citation>
    <scope>NUCLEOTIDE SEQUENCE [LARGE SCALE GENOMIC DNA]</scope>
    <source>
        <strain evidence="2 3">CAS/NITR204</strain>
    </source>
</reference>
<keyword evidence="2" id="KW-0436">Ligase</keyword>